<dbReference type="OrthoDB" id="9134540at2"/>
<dbReference type="EMBL" id="LAQT01000014">
    <property type="protein sequence ID" value="KPC51739.1"/>
    <property type="molecule type" value="Genomic_DNA"/>
</dbReference>
<dbReference type="RefSeq" id="WP_053938698.1">
    <property type="nucleotide sequence ID" value="NZ_LAQT01000014.1"/>
</dbReference>
<reference evidence="2 3" key="1">
    <citation type="submission" date="2015-07" db="EMBL/GenBank/DDBJ databases">
        <title>Draft genome sequence of the Amantichitinum ursilacus IGB-41, a new chitin-degrading bacterium.</title>
        <authorList>
            <person name="Kirstahler P."/>
            <person name="Guenther M."/>
            <person name="Grumaz C."/>
            <person name="Rupp S."/>
            <person name="Zibek S."/>
            <person name="Sohn K."/>
        </authorList>
    </citation>
    <scope>NUCLEOTIDE SEQUENCE [LARGE SCALE GENOMIC DNA]</scope>
    <source>
        <strain evidence="2 3">IGB-41</strain>
    </source>
</reference>
<name>A0A0N1JSC3_9NEIS</name>
<feature type="transmembrane region" description="Helical" evidence="1">
    <location>
        <begin position="49"/>
        <end position="74"/>
    </location>
</feature>
<dbReference type="InterPro" id="IPR007403">
    <property type="entry name" value="DUF456"/>
</dbReference>
<feature type="transmembrane region" description="Helical" evidence="1">
    <location>
        <begin position="86"/>
        <end position="114"/>
    </location>
</feature>
<gene>
    <name evidence="2" type="ORF">WG78_15310</name>
</gene>
<comment type="caution">
    <text evidence="2">The sequence shown here is derived from an EMBL/GenBank/DDBJ whole genome shotgun (WGS) entry which is preliminary data.</text>
</comment>
<evidence type="ECO:0008006" key="4">
    <source>
        <dbReference type="Google" id="ProtNLM"/>
    </source>
</evidence>
<dbReference type="STRING" id="857265.WG78_15310"/>
<protein>
    <recommendedName>
        <fullName evidence="4">DUF456 domain-containing protein</fullName>
    </recommendedName>
</protein>
<feature type="transmembrane region" description="Helical" evidence="1">
    <location>
        <begin position="134"/>
        <end position="161"/>
    </location>
</feature>
<evidence type="ECO:0000313" key="3">
    <source>
        <dbReference type="Proteomes" id="UP000037939"/>
    </source>
</evidence>
<proteinExistence type="predicted"/>
<organism evidence="2 3">
    <name type="scientific">Amantichitinum ursilacus</name>
    <dbReference type="NCBI Taxonomy" id="857265"/>
    <lineage>
        <taxon>Bacteria</taxon>
        <taxon>Pseudomonadati</taxon>
        <taxon>Pseudomonadota</taxon>
        <taxon>Betaproteobacteria</taxon>
        <taxon>Neisseriales</taxon>
        <taxon>Chitinibacteraceae</taxon>
        <taxon>Amantichitinum</taxon>
    </lineage>
</organism>
<dbReference type="AlphaFoldDB" id="A0A0N1JSC3"/>
<sequence>MDATALWWLLALVLMGVGLIGTVFPLLPGTPFLFFGMLVGAWADGFRHVGYITLAVLFALVLLSALLDWIAGALGAKRVGASKQAVTGAFIGSFAGMFAGLPGLVLGPFVGAVAGELYARRDVLQAGKVGVTTWVGLLLGAIAKVAIALVMLGIFISVYLLT</sequence>
<dbReference type="Pfam" id="PF04306">
    <property type="entry name" value="DUF456"/>
    <property type="match status" value="1"/>
</dbReference>
<keyword evidence="1" id="KW-0812">Transmembrane</keyword>
<dbReference type="Proteomes" id="UP000037939">
    <property type="component" value="Unassembled WGS sequence"/>
</dbReference>
<dbReference type="PANTHER" id="PTHR39165">
    <property type="entry name" value="IG HYPOTHETICAL 17883"/>
    <property type="match status" value="1"/>
</dbReference>
<keyword evidence="3" id="KW-1185">Reference proteome</keyword>
<dbReference type="PANTHER" id="PTHR39165:SF1">
    <property type="entry name" value="DUF456 DOMAIN-CONTAINING PROTEIN"/>
    <property type="match status" value="1"/>
</dbReference>
<keyword evidence="1" id="KW-1133">Transmembrane helix</keyword>
<evidence type="ECO:0000313" key="2">
    <source>
        <dbReference type="EMBL" id="KPC51739.1"/>
    </source>
</evidence>
<accession>A0A0N1JSC3</accession>
<keyword evidence="1" id="KW-0472">Membrane</keyword>
<evidence type="ECO:0000256" key="1">
    <source>
        <dbReference type="SAM" id="Phobius"/>
    </source>
</evidence>